<dbReference type="RefSeq" id="WP_141125157.1">
    <property type="nucleotide sequence ID" value="NZ_CBCRXZ010000024.1"/>
</dbReference>
<evidence type="ECO:0000313" key="1">
    <source>
        <dbReference type="EMBL" id="SQF88985.1"/>
    </source>
</evidence>
<organism evidence="1 2">
    <name type="scientific">Pseudomonas fluorescens</name>
    <dbReference type="NCBI Taxonomy" id="294"/>
    <lineage>
        <taxon>Bacteria</taxon>
        <taxon>Pseudomonadati</taxon>
        <taxon>Pseudomonadota</taxon>
        <taxon>Gammaproteobacteria</taxon>
        <taxon>Pseudomonadales</taxon>
        <taxon>Pseudomonadaceae</taxon>
        <taxon>Pseudomonas</taxon>
    </lineage>
</organism>
<keyword evidence="1" id="KW-0808">Transferase</keyword>
<protein>
    <submittedName>
        <fullName evidence="1">Methylase</fullName>
    </submittedName>
</protein>
<dbReference type="Proteomes" id="UP000248640">
    <property type="component" value="Chromosome 1"/>
</dbReference>
<dbReference type="SUPFAM" id="SSF53335">
    <property type="entry name" value="S-adenosyl-L-methionine-dependent methyltransferases"/>
    <property type="match status" value="1"/>
</dbReference>
<sequence>MNLLVINPKRVNEEIEDKPYWYNYYAGYSHSFAKSIIDSSKLTESSVILDPWNGAGTTTLMSSLSGYRSVGIDLNPVMKVIAKAKQATVEEAVHISLKLQKLSSVRLRKIEDNDPLEFWFHKSGVLAIRKVEHWILGGARHSAMLDKVESLSIEQCVLYTALFNSVREYLKAFIPSNPTWIKRPKLEVDKIDVDWKLFKKRYSFLVIEMLKGLSSETHTWPSDRASLMTASSANLPLPDECIDLVLSSPPYCTRIDYGIATLPELAIMSDLSTSSIEEVRRSLMGTTTVSKGIIEWEPSKLGGMCTKFLTDVREHSSKSSATYYYKNILKYFLDLSLSLAEISRVMKPEANFVCVVQDSFYKDVHCNLPSILTEIALISGMKLNQRHDFESKQNMVNLNAKSRRYRKKSIAHESVLIFHK</sequence>
<dbReference type="GO" id="GO:0008168">
    <property type="term" value="F:methyltransferase activity"/>
    <property type="evidence" value="ECO:0007669"/>
    <property type="project" value="UniProtKB-KW"/>
</dbReference>
<dbReference type="AlphaFoldDB" id="A0A8B4I0W7"/>
<accession>A0A8B4I0W7</accession>
<name>A0A8B4I0W7_PSEFL</name>
<dbReference type="Gene3D" id="3.40.50.150">
    <property type="entry name" value="Vaccinia Virus protein VP39"/>
    <property type="match status" value="2"/>
</dbReference>
<dbReference type="GO" id="GO:0032259">
    <property type="term" value="P:methylation"/>
    <property type="evidence" value="ECO:0007669"/>
    <property type="project" value="UniProtKB-KW"/>
</dbReference>
<dbReference type="InterPro" id="IPR029063">
    <property type="entry name" value="SAM-dependent_MTases_sf"/>
</dbReference>
<keyword evidence="1" id="KW-0489">Methyltransferase</keyword>
<reference evidence="1 2" key="1">
    <citation type="submission" date="2018-06" db="EMBL/GenBank/DDBJ databases">
        <authorList>
            <consortium name="Pathogen Informatics"/>
            <person name="Doyle S."/>
        </authorList>
    </citation>
    <scope>NUCLEOTIDE SEQUENCE [LARGE SCALE GENOMIC DNA]</scope>
    <source>
        <strain evidence="1 2">NCTC10038</strain>
    </source>
</reference>
<dbReference type="REBASE" id="255226">
    <property type="entry name" value="M.Pfl10038I"/>
</dbReference>
<proteinExistence type="predicted"/>
<gene>
    <name evidence="1" type="ORF">NCTC10038_00348</name>
</gene>
<dbReference type="EMBL" id="LS483372">
    <property type="protein sequence ID" value="SQF88985.1"/>
    <property type="molecule type" value="Genomic_DNA"/>
</dbReference>
<evidence type="ECO:0000313" key="2">
    <source>
        <dbReference type="Proteomes" id="UP000248640"/>
    </source>
</evidence>
<dbReference type="GeneID" id="61636360"/>